<keyword evidence="2" id="KW-0698">rRNA processing</keyword>
<dbReference type="KEGG" id="fes:HER31_00135"/>
<dbReference type="GO" id="GO:0003723">
    <property type="term" value="F:RNA binding"/>
    <property type="evidence" value="ECO:0007669"/>
    <property type="project" value="InterPro"/>
</dbReference>
<gene>
    <name evidence="11" type="primary">rluA</name>
    <name evidence="11" type="ORF">HER31_00135</name>
</gene>
<dbReference type="GO" id="GO:0160151">
    <property type="term" value="F:tRNA pseudouridine(32) synthase activity"/>
    <property type="evidence" value="ECO:0007669"/>
    <property type="project" value="UniProtKB-EC"/>
</dbReference>
<evidence type="ECO:0000256" key="1">
    <source>
        <dbReference type="ARBA" id="ARBA00010876"/>
    </source>
</evidence>
<accession>A0A6H1UA38</accession>
<dbReference type="PROSITE" id="PS01129">
    <property type="entry name" value="PSI_RLU"/>
    <property type="match status" value="1"/>
</dbReference>
<comment type="function">
    <text evidence="7">Dual specificity enzyme that catalyzes the synthesis of pseudouridine from uracil-746 in 23S ribosomal RNA and from uracil-32 in the anticodon stem and loop of transfer RNAs.</text>
</comment>
<evidence type="ECO:0000313" key="12">
    <source>
        <dbReference type="Proteomes" id="UP000501602"/>
    </source>
</evidence>
<organism evidence="11 12">
    <name type="scientific">Ferrimonas lipolytica</name>
    <dbReference type="NCBI Taxonomy" id="2724191"/>
    <lineage>
        <taxon>Bacteria</taxon>
        <taxon>Pseudomonadati</taxon>
        <taxon>Pseudomonadota</taxon>
        <taxon>Gammaproteobacteria</taxon>
        <taxon>Alteromonadales</taxon>
        <taxon>Ferrimonadaceae</taxon>
        <taxon>Ferrimonas</taxon>
    </lineage>
</organism>
<feature type="domain" description="Pseudouridine synthase RsuA/RluA-like" evidence="10">
    <location>
        <begin position="22"/>
        <end position="169"/>
    </location>
</feature>
<dbReference type="AlphaFoldDB" id="A0A6H1UA38"/>
<dbReference type="EC" id="5.4.99.-" evidence="9"/>
<evidence type="ECO:0000256" key="6">
    <source>
        <dbReference type="ARBA" id="ARBA00036916"/>
    </source>
</evidence>
<reference evidence="11 12" key="1">
    <citation type="submission" date="2020-04" db="EMBL/GenBank/DDBJ databases">
        <title>Ferrimonas sp. S7 isolated from sea water.</title>
        <authorList>
            <person name="Bae S.S."/>
            <person name="Baek K."/>
        </authorList>
    </citation>
    <scope>NUCLEOTIDE SEQUENCE [LARGE SCALE GENOMIC DNA]</scope>
    <source>
        <strain evidence="11 12">S7</strain>
    </source>
</reference>
<dbReference type="InterPro" id="IPR006225">
    <property type="entry name" value="PsdUridine_synth_RluC/D"/>
</dbReference>
<keyword evidence="4 9" id="KW-0413">Isomerase</keyword>
<protein>
    <recommendedName>
        <fullName evidence="9">Pseudouridine synthase</fullName>
        <ecNumber evidence="9">5.4.99.-</ecNumber>
    </recommendedName>
</protein>
<dbReference type="GO" id="GO:0000455">
    <property type="term" value="P:enzyme-directed rRNA pseudouridine synthesis"/>
    <property type="evidence" value="ECO:0007669"/>
    <property type="project" value="TreeGrafter"/>
</dbReference>
<dbReference type="Proteomes" id="UP000501602">
    <property type="component" value="Chromosome"/>
</dbReference>
<dbReference type="SUPFAM" id="SSF55120">
    <property type="entry name" value="Pseudouridine synthase"/>
    <property type="match status" value="1"/>
</dbReference>
<comment type="similarity">
    <text evidence="1 9">Belongs to the pseudouridine synthase RluA family.</text>
</comment>
<dbReference type="Gene3D" id="3.30.2350.10">
    <property type="entry name" value="Pseudouridine synthase"/>
    <property type="match status" value="1"/>
</dbReference>
<keyword evidence="3" id="KW-0819">tRNA processing</keyword>
<dbReference type="InterPro" id="IPR020103">
    <property type="entry name" value="PsdUridine_synth_cat_dom_sf"/>
</dbReference>
<keyword evidence="12" id="KW-1185">Reference proteome</keyword>
<evidence type="ECO:0000256" key="8">
    <source>
        <dbReference type="PIRSR" id="PIRSR606225-1"/>
    </source>
</evidence>
<evidence type="ECO:0000313" key="11">
    <source>
        <dbReference type="EMBL" id="QIZ75450.1"/>
    </source>
</evidence>
<evidence type="ECO:0000256" key="9">
    <source>
        <dbReference type="RuleBase" id="RU362028"/>
    </source>
</evidence>
<dbReference type="RefSeq" id="WP_168658712.1">
    <property type="nucleotide sequence ID" value="NZ_CP051180.1"/>
</dbReference>
<evidence type="ECO:0000256" key="5">
    <source>
        <dbReference type="ARBA" id="ARBA00036184"/>
    </source>
</evidence>
<dbReference type="InterPro" id="IPR050188">
    <property type="entry name" value="RluA_PseudoU_synthase"/>
</dbReference>
<dbReference type="NCBIfam" id="TIGR00005">
    <property type="entry name" value="rluA_subfam"/>
    <property type="match status" value="1"/>
</dbReference>
<dbReference type="InterPro" id="IPR006145">
    <property type="entry name" value="PsdUridine_synth_RsuA/RluA"/>
</dbReference>
<dbReference type="Pfam" id="PF00849">
    <property type="entry name" value="PseudoU_synth_2"/>
    <property type="match status" value="1"/>
</dbReference>
<dbReference type="GO" id="GO:0160142">
    <property type="term" value="F:23S rRNA pseudouridine(746) synthase activity"/>
    <property type="evidence" value="ECO:0007669"/>
    <property type="project" value="UniProtKB-EC"/>
</dbReference>
<evidence type="ECO:0000256" key="4">
    <source>
        <dbReference type="ARBA" id="ARBA00023235"/>
    </source>
</evidence>
<evidence type="ECO:0000256" key="7">
    <source>
        <dbReference type="ARBA" id="ARBA00037305"/>
    </source>
</evidence>
<dbReference type="NCBIfam" id="NF007543">
    <property type="entry name" value="PRK10158.1"/>
    <property type="match status" value="1"/>
</dbReference>
<dbReference type="EMBL" id="CP051180">
    <property type="protein sequence ID" value="QIZ75450.1"/>
    <property type="molecule type" value="Genomic_DNA"/>
</dbReference>
<feature type="active site" evidence="8">
    <location>
        <position position="64"/>
    </location>
</feature>
<proteinExistence type="inferred from homology"/>
<comment type="catalytic activity">
    <reaction evidence="6">
        <text>uridine(746) in 23S rRNA = pseudouridine(746) in 23S rRNA</text>
        <dbReference type="Rhea" id="RHEA:42548"/>
        <dbReference type="Rhea" id="RHEA-COMP:10109"/>
        <dbReference type="Rhea" id="RHEA-COMP:10110"/>
        <dbReference type="ChEBI" id="CHEBI:65314"/>
        <dbReference type="ChEBI" id="CHEBI:65315"/>
        <dbReference type="EC" id="5.4.99.29"/>
    </reaction>
</comment>
<dbReference type="CDD" id="cd02869">
    <property type="entry name" value="PseudoU_synth_RluA_like"/>
    <property type="match status" value="1"/>
</dbReference>
<evidence type="ECO:0000256" key="3">
    <source>
        <dbReference type="ARBA" id="ARBA00022694"/>
    </source>
</evidence>
<comment type="function">
    <text evidence="9">Responsible for synthesis of pseudouridine from uracil.</text>
</comment>
<evidence type="ECO:0000259" key="10">
    <source>
        <dbReference type="Pfam" id="PF00849"/>
    </source>
</evidence>
<dbReference type="InterPro" id="IPR006224">
    <property type="entry name" value="PsdUridine_synth_RluA-like_CS"/>
</dbReference>
<evidence type="ECO:0000256" key="2">
    <source>
        <dbReference type="ARBA" id="ARBA00022552"/>
    </source>
</evidence>
<dbReference type="PANTHER" id="PTHR21600">
    <property type="entry name" value="MITOCHONDRIAL RNA PSEUDOURIDINE SYNTHASE"/>
    <property type="match status" value="1"/>
</dbReference>
<comment type="catalytic activity">
    <reaction evidence="5">
        <text>uridine(32) in tRNA = pseudouridine(32) in tRNA</text>
        <dbReference type="Rhea" id="RHEA:42544"/>
        <dbReference type="Rhea" id="RHEA-COMP:10107"/>
        <dbReference type="Rhea" id="RHEA-COMP:10108"/>
        <dbReference type="ChEBI" id="CHEBI:65314"/>
        <dbReference type="ChEBI" id="CHEBI:65315"/>
        <dbReference type="EC" id="5.4.99.28"/>
    </reaction>
</comment>
<dbReference type="GO" id="GO:0008033">
    <property type="term" value="P:tRNA processing"/>
    <property type="evidence" value="ECO:0007669"/>
    <property type="project" value="UniProtKB-KW"/>
</dbReference>
<name>A0A6H1UA38_9GAMM</name>
<dbReference type="FunFam" id="3.30.2350.10:FF:000005">
    <property type="entry name" value="Pseudouridine synthase"/>
    <property type="match status" value="1"/>
</dbReference>
<sequence length="219" mass="24954">MRPFTYQPPTDPYLPLIHQDDDIIVVDKPSGLLSVPGRELAHKDSVYNRAKEQFGEVFDVHRLDMSTSGIIIVALRKDAERELKRQFRDRETSKSYLARIWGHPEHNEGEVDLPLICDWPNRPLQKVCYETGKPSQTLYRVIEQDKHSSLVELIPVTGRSHQLRVHMQALGHPILGDALYAHDDALAASDRLLLHAHKLTIKQPTTAEILELVAPPPFK</sequence>
<dbReference type="PANTHER" id="PTHR21600:SF91">
    <property type="entry name" value="DUAL-SPECIFICITY RNA PSEUDOURIDINE SYNTHASE RLUA"/>
    <property type="match status" value="1"/>
</dbReference>
<comment type="catalytic activity">
    <reaction evidence="9">
        <text>a uridine in RNA = a pseudouridine in RNA</text>
        <dbReference type="Rhea" id="RHEA:48348"/>
        <dbReference type="Rhea" id="RHEA-COMP:12068"/>
        <dbReference type="Rhea" id="RHEA-COMP:12069"/>
        <dbReference type="ChEBI" id="CHEBI:65314"/>
        <dbReference type="ChEBI" id="CHEBI:65315"/>
    </reaction>
</comment>